<accession>A0A6J4T9R9</accession>
<dbReference type="EMBL" id="CADCWC010000003">
    <property type="protein sequence ID" value="CAA9517890.1"/>
    <property type="molecule type" value="Genomic_DNA"/>
</dbReference>
<feature type="compositionally biased region" description="Low complexity" evidence="1">
    <location>
        <begin position="195"/>
        <end position="210"/>
    </location>
</feature>
<gene>
    <name evidence="2" type="ORF">AVDCRST_MAG79-23</name>
</gene>
<proteinExistence type="predicted"/>
<name>A0A6J4T9R9_9ACTN</name>
<feature type="compositionally biased region" description="Basic and acidic residues" evidence="1">
    <location>
        <begin position="89"/>
        <end position="98"/>
    </location>
</feature>
<feature type="compositionally biased region" description="Basic residues" evidence="1">
    <location>
        <begin position="27"/>
        <end position="41"/>
    </location>
</feature>
<feature type="region of interest" description="Disordered" evidence="1">
    <location>
        <begin position="1"/>
        <end position="310"/>
    </location>
</feature>
<feature type="compositionally biased region" description="Basic residues" evidence="1">
    <location>
        <begin position="133"/>
        <end position="143"/>
    </location>
</feature>
<reference evidence="2" key="1">
    <citation type="submission" date="2020-02" db="EMBL/GenBank/DDBJ databases">
        <authorList>
            <person name="Meier V. D."/>
        </authorList>
    </citation>
    <scope>NUCLEOTIDE SEQUENCE</scope>
    <source>
        <strain evidence="2">AVDCRST_MAG79</strain>
    </source>
</reference>
<feature type="compositionally biased region" description="Basic residues" evidence="1">
    <location>
        <begin position="217"/>
        <end position="231"/>
    </location>
</feature>
<feature type="compositionally biased region" description="Low complexity" evidence="1">
    <location>
        <begin position="160"/>
        <end position="172"/>
    </location>
</feature>
<evidence type="ECO:0000313" key="2">
    <source>
        <dbReference type="EMBL" id="CAA9517890.1"/>
    </source>
</evidence>
<feature type="compositionally biased region" description="Basic residues" evidence="1">
    <location>
        <begin position="260"/>
        <end position="293"/>
    </location>
</feature>
<evidence type="ECO:0000256" key="1">
    <source>
        <dbReference type="SAM" id="MobiDB-lite"/>
    </source>
</evidence>
<sequence length="310" mass="32971">RAEPLARAGRPRRGRPRDHGLPAGARPRGHRGARPGRRGHRRAPELPRRPAGLRAHGRPGRVRPPRRRRPGSRAGPRGGAPARRQARLHGRELPEPGRGDAGARPPAGARPRGGRGGGLGPGGRSVRGAALPRRGRRARRVLRARPGGVRLQPVQDPRARAAARLARASGGPPRRGGGRQAGPRPAHLHGGPARRGGVPRVGRPAPAPGADQDRLRRAAGRHARRPARRAPGRLGVDTPRGRHVRVAHPAGRSGCGRAAHPSRGRGRRLRAGRPVLRRCAARPHRPRVVRHARAAADRRGARAAGPRAGL</sequence>
<dbReference type="AlphaFoldDB" id="A0A6J4T9R9"/>
<feature type="non-terminal residue" evidence="2">
    <location>
        <position position="1"/>
    </location>
</feature>
<feature type="non-terminal residue" evidence="2">
    <location>
        <position position="310"/>
    </location>
</feature>
<organism evidence="2">
    <name type="scientific">uncultured Thermoleophilia bacterium</name>
    <dbReference type="NCBI Taxonomy" id="1497501"/>
    <lineage>
        <taxon>Bacteria</taxon>
        <taxon>Bacillati</taxon>
        <taxon>Actinomycetota</taxon>
        <taxon>Thermoleophilia</taxon>
        <taxon>environmental samples</taxon>
    </lineage>
</organism>
<feature type="compositionally biased region" description="Gly residues" evidence="1">
    <location>
        <begin position="114"/>
        <end position="125"/>
    </location>
</feature>
<protein>
    <submittedName>
        <fullName evidence="2">Uncharacterized protein</fullName>
    </submittedName>
</protein>
<feature type="compositionally biased region" description="Basic residues" evidence="1">
    <location>
        <begin position="55"/>
        <end position="71"/>
    </location>
</feature>
<feature type="compositionally biased region" description="Low complexity" evidence="1">
    <location>
        <begin position="72"/>
        <end position="83"/>
    </location>
</feature>